<protein>
    <submittedName>
        <fullName evidence="1">Uncharacterized protein</fullName>
    </submittedName>
</protein>
<proteinExistence type="predicted"/>
<comment type="caution">
    <text evidence="1">The sequence shown here is derived from an EMBL/GenBank/DDBJ whole genome shotgun (WGS) entry which is preliminary data.</text>
</comment>
<dbReference type="Proteomes" id="UP001163603">
    <property type="component" value="Chromosome 9"/>
</dbReference>
<sequence length="210" mass="23094">MSNSDDKNYVASAPVAPPAMDVEGQTPTPETASGFGVSAITRRWKREDFLKRGSLALRGVALLFSLIAFITMASNKHGDWKDFDKYEEFRYVLAIAVLSTLYTGGQALRHVHEISTSKQLLQPRTSALLDFFRRSETLVEDDKIEELIVAYLLISAASAAVPMTNRMREGADNIFTDSCAASISMEFLAFIALALSALISGYKLTTQSQI</sequence>
<keyword evidence="2" id="KW-1185">Reference proteome</keyword>
<accession>A0ACC0Y2L5</accession>
<name>A0ACC0Y2L5_9ROSI</name>
<evidence type="ECO:0000313" key="2">
    <source>
        <dbReference type="Proteomes" id="UP001163603"/>
    </source>
</evidence>
<reference evidence="2" key="1">
    <citation type="journal article" date="2023" name="G3 (Bethesda)">
        <title>Genome assembly and association tests identify interacting loci associated with vigor, precocity, and sex in interspecific pistachio rootstocks.</title>
        <authorList>
            <person name="Palmer W."/>
            <person name="Jacygrad E."/>
            <person name="Sagayaradj S."/>
            <person name="Cavanaugh K."/>
            <person name="Han R."/>
            <person name="Bertier L."/>
            <person name="Beede B."/>
            <person name="Kafkas S."/>
            <person name="Golino D."/>
            <person name="Preece J."/>
            <person name="Michelmore R."/>
        </authorList>
    </citation>
    <scope>NUCLEOTIDE SEQUENCE [LARGE SCALE GENOMIC DNA]</scope>
</reference>
<evidence type="ECO:0000313" key="1">
    <source>
        <dbReference type="EMBL" id="KAJ0028445.1"/>
    </source>
</evidence>
<dbReference type="EMBL" id="CM047744">
    <property type="protein sequence ID" value="KAJ0028445.1"/>
    <property type="molecule type" value="Genomic_DNA"/>
</dbReference>
<organism evidence="1 2">
    <name type="scientific">Pistacia integerrima</name>
    <dbReference type="NCBI Taxonomy" id="434235"/>
    <lineage>
        <taxon>Eukaryota</taxon>
        <taxon>Viridiplantae</taxon>
        <taxon>Streptophyta</taxon>
        <taxon>Embryophyta</taxon>
        <taxon>Tracheophyta</taxon>
        <taxon>Spermatophyta</taxon>
        <taxon>Magnoliopsida</taxon>
        <taxon>eudicotyledons</taxon>
        <taxon>Gunneridae</taxon>
        <taxon>Pentapetalae</taxon>
        <taxon>rosids</taxon>
        <taxon>malvids</taxon>
        <taxon>Sapindales</taxon>
        <taxon>Anacardiaceae</taxon>
        <taxon>Pistacia</taxon>
    </lineage>
</organism>
<gene>
    <name evidence="1" type="ORF">Pint_34979</name>
</gene>